<evidence type="ECO:0000313" key="3">
    <source>
        <dbReference type="Proteomes" id="UP000180235"/>
    </source>
</evidence>
<dbReference type="InterPro" id="IPR001119">
    <property type="entry name" value="SLH_dom"/>
</dbReference>
<dbReference type="Proteomes" id="UP000180235">
    <property type="component" value="Chromosome"/>
</dbReference>
<evidence type="ECO:0000313" key="2">
    <source>
        <dbReference type="EMBL" id="APB32860.1"/>
    </source>
</evidence>
<dbReference type="STRING" id="1188229.GlitD10_0546"/>
<dbReference type="PANTHER" id="PTHR43308:SF5">
    <property type="entry name" value="S-LAYER PROTEIN _ PEPTIDOGLYCAN ENDO-BETA-N-ACETYLGLUCOSAMINIDASE"/>
    <property type="match status" value="1"/>
</dbReference>
<dbReference type="AlphaFoldDB" id="A0A1J0AA91"/>
<feature type="domain" description="SLH" evidence="1">
    <location>
        <begin position="71"/>
        <end position="131"/>
    </location>
</feature>
<feature type="domain" description="SLH" evidence="1">
    <location>
        <begin position="7"/>
        <end position="70"/>
    </location>
</feature>
<feature type="domain" description="SLH" evidence="1">
    <location>
        <begin position="134"/>
        <end position="198"/>
    </location>
</feature>
<gene>
    <name evidence="2" type="ORF">GlitD10_0546</name>
</gene>
<dbReference type="EMBL" id="CP017675">
    <property type="protein sequence ID" value="APB32860.1"/>
    <property type="molecule type" value="Genomic_DNA"/>
</dbReference>
<dbReference type="PANTHER" id="PTHR43308">
    <property type="entry name" value="OUTER MEMBRANE PROTEIN ALPHA-RELATED"/>
    <property type="match status" value="1"/>
</dbReference>
<proteinExistence type="predicted"/>
<dbReference type="KEGG" id="glt:GlitD10_0546"/>
<sequence length="431" mass="44739">MILALATPGFAFSDTQNIWANTCIQQLANRGIIGGYPDGSFRPNNPVTRAEFATMVNRAFLSGSGARGGASFQDVSRNFWAYDAINQAAGAGFLSGYPDGTFRPGQNIPRVQVLVALSSGLNVNPTQSPEVTLNRLYQDAVSIPDYARTGVAAASEQQLVVNYPDANVLRPNQLAVRADVAASLCQGLRLAAIPNQYIAGYAPAVPAQPQTATVPQGTLILTRSGSQRVILSPQETLPLTLNVAQEVRDSQGRVVLPAGSTISGRWQPAGQGSQFVAQQINVRGQTLAFNATSQPVRRTQEISERSLRPILPGALVGTAAAALIAGVSGDRRIEAGEVLAGTVTGAAAGLNWGRTPGQALRDFGIGAGLGAAVGGLSGDRRVTPTQVLGGAVLGSVVGGAADRRQIQAVIVVEPQTDLVLTVNQPVSVPLP</sequence>
<accession>A0A1J0AA91</accession>
<reference evidence="2 3" key="1">
    <citation type="submission" date="2016-10" db="EMBL/GenBank/DDBJ databases">
        <title>Description of Gloeomargarita lithophora gen. nov., sp. nov., a thylakoid-bearing basal-branching cyanobacterium with intracellular carbonates, and proposal for Gloeomargaritales ord. nov.</title>
        <authorList>
            <person name="Moreira D."/>
            <person name="Tavera R."/>
            <person name="Benzerara K."/>
            <person name="Skouri-Panet F."/>
            <person name="Couradeau E."/>
            <person name="Gerard E."/>
            <person name="Loussert C."/>
            <person name="Novelo E."/>
            <person name="Zivanovic Y."/>
            <person name="Lopez-Garcia P."/>
        </authorList>
    </citation>
    <scope>NUCLEOTIDE SEQUENCE [LARGE SCALE GENOMIC DNA]</scope>
    <source>
        <strain evidence="2 3">D10</strain>
    </source>
</reference>
<name>A0A1J0AA91_9CYAN</name>
<organism evidence="2 3">
    <name type="scientific">Gloeomargarita lithophora Alchichica-D10</name>
    <dbReference type="NCBI Taxonomy" id="1188229"/>
    <lineage>
        <taxon>Bacteria</taxon>
        <taxon>Bacillati</taxon>
        <taxon>Cyanobacteriota</taxon>
        <taxon>Cyanophyceae</taxon>
        <taxon>Gloeomargaritales</taxon>
        <taxon>Gloeomargaritaceae</taxon>
        <taxon>Gloeomargarita</taxon>
    </lineage>
</organism>
<evidence type="ECO:0000259" key="1">
    <source>
        <dbReference type="PROSITE" id="PS51272"/>
    </source>
</evidence>
<dbReference type="PROSITE" id="PS51272">
    <property type="entry name" value="SLH"/>
    <property type="match status" value="3"/>
</dbReference>
<dbReference type="RefSeq" id="WP_172819632.1">
    <property type="nucleotide sequence ID" value="NZ_CP017675.1"/>
</dbReference>
<keyword evidence="3" id="KW-1185">Reference proteome</keyword>
<dbReference type="Pfam" id="PF00395">
    <property type="entry name" value="SLH"/>
    <property type="match status" value="2"/>
</dbReference>
<protein>
    <recommendedName>
        <fullName evidence="1">SLH domain-containing protein</fullName>
    </recommendedName>
</protein>
<dbReference type="InterPro" id="IPR051465">
    <property type="entry name" value="Cell_Envelope_Struct_Comp"/>
</dbReference>